<dbReference type="PANTHER" id="PTHR47074">
    <property type="entry name" value="BNAC02G40300D PROTEIN"/>
    <property type="match status" value="1"/>
</dbReference>
<dbReference type="GO" id="GO:0004523">
    <property type="term" value="F:RNA-DNA hybrid ribonuclease activity"/>
    <property type="evidence" value="ECO:0007669"/>
    <property type="project" value="InterPro"/>
</dbReference>
<dbReference type="InterPro" id="IPR002156">
    <property type="entry name" value="RNaseH_domain"/>
</dbReference>
<accession>A0A9D3WEN3</accession>
<dbReference type="AlphaFoldDB" id="A0A9D3WEN3"/>
<reference evidence="2 3" key="1">
    <citation type="journal article" date="2021" name="Plant Biotechnol. J.">
        <title>Multi-omics assisted identification of the key and species-specific regulatory components of drought-tolerant mechanisms in Gossypium stocksii.</title>
        <authorList>
            <person name="Yu D."/>
            <person name="Ke L."/>
            <person name="Zhang D."/>
            <person name="Wu Y."/>
            <person name="Sun Y."/>
            <person name="Mei J."/>
            <person name="Sun J."/>
            <person name="Sun Y."/>
        </authorList>
    </citation>
    <scope>NUCLEOTIDE SEQUENCE [LARGE SCALE GENOMIC DNA]</scope>
    <source>
        <strain evidence="3">cv. E1</strain>
        <tissue evidence="2">Leaf</tissue>
    </source>
</reference>
<dbReference type="InterPro" id="IPR036397">
    <property type="entry name" value="RNaseH_sf"/>
</dbReference>
<dbReference type="Gene3D" id="3.30.420.10">
    <property type="entry name" value="Ribonuclease H-like superfamily/Ribonuclease H"/>
    <property type="match status" value="1"/>
</dbReference>
<organism evidence="2 3">
    <name type="scientific">Gossypium stocksii</name>
    <dbReference type="NCBI Taxonomy" id="47602"/>
    <lineage>
        <taxon>Eukaryota</taxon>
        <taxon>Viridiplantae</taxon>
        <taxon>Streptophyta</taxon>
        <taxon>Embryophyta</taxon>
        <taxon>Tracheophyta</taxon>
        <taxon>Spermatophyta</taxon>
        <taxon>Magnoliopsida</taxon>
        <taxon>eudicotyledons</taxon>
        <taxon>Gunneridae</taxon>
        <taxon>Pentapetalae</taxon>
        <taxon>rosids</taxon>
        <taxon>malvids</taxon>
        <taxon>Malvales</taxon>
        <taxon>Malvaceae</taxon>
        <taxon>Malvoideae</taxon>
        <taxon>Gossypium</taxon>
    </lineage>
</organism>
<gene>
    <name evidence="2" type="ORF">J1N35_005120</name>
</gene>
<dbReference type="InterPro" id="IPR044730">
    <property type="entry name" value="RNase_H-like_dom_plant"/>
</dbReference>
<dbReference type="OrthoDB" id="1001083at2759"/>
<comment type="caution">
    <text evidence="2">The sequence shown here is derived from an EMBL/GenBank/DDBJ whole genome shotgun (WGS) entry which is preliminary data.</text>
</comment>
<dbReference type="GO" id="GO:0003676">
    <property type="term" value="F:nucleic acid binding"/>
    <property type="evidence" value="ECO:0007669"/>
    <property type="project" value="InterPro"/>
</dbReference>
<evidence type="ECO:0000313" key="3">
    <source>
        <dbReference type="Proteomes" id="UP000828251"/>
    </source>
</evidence>
<dbReference type="Proteomes" id="UP000828251">
    <property type="component" value="Unassembled WGS sequence"/>
</dbReference>
<keyword evidence="3" id="KW-1185">Reference proteome</keyword>
<dbReference type="PANTHER" id="PTHR47074:SF48">
    <property type="entry name" value="POLYNUCLEOTIDYL TRANSFERASE, RIBONUCLEASE H-LIKE SUPERFAMILY PROTEIN"/>
    <property type="match status" value="1"/>
</dbReference>
<evidence type="ECO:0000313" key="2">
    <source>
        <dbReference type="EMBL" id="KAH1121960.1"/>
    </source>
</evidence>
<protein>
    <recommendedName>
        <fullName evidence="1">RNase H type-1 domain-containing protein</fullName>
    </recommendedName>
</protein>
<feature type="domain" description="RNase H type-1" evidence="1">
    <location>
        <begin position="7"/>
        <end position="77"/>
    </location>
</feature>
<dbReference type="EMBL" id="JAIQCV010000002">
    <property type="protein sequence ID" value="KAH1121960.1"/>
    <property type="molecule type" value="Genomic_DNA"/>
</dbReference>
<dbReference type="InterPro" id="IPR012337">
    <property type="entry name" value="RNaseH-like_sf"/>
</dbReference>
<dbReference type="CDD" id="cd06222">
    <property type="entry name" value="RNase_H_like"/>
    <property type="match status" value="1"/>
</dbReference>
<proteinExistence type="predicted"/>
<dbReference type="InterPro" id="IPR052929">
    <property type="entry name" value="RNase_H-like_EbsB-rel"/>
</dbReference>
<evidence type="ECO:0000259" key="1">
    <source>
        <dbReference type="Pfam" id="PF13456"/>
    </source>
</evidence>
<sequence>MDAILNGCSGFGIIARDHDGFVMGGCYSFIDELMDVTWEKMDAFREGIKLAEKLKVTKLILESDSAWVVNAVNKKGNDITWASALIRIDCRF</sequence>
<dbReference type="Pfam" id="PF13456">
    <property type="entry name" value="RVT_3"/>
    <property type="match status" value="1"/>
</dbReference>
<name>A0A9D3WEN3_9ROSI</name>
<dbReference type="SUPFAM" id="SSF53098">
    <property type="entry name" value="Ribonuclease H-like"/>
    <property type="match status" value="1"/>
</dbReference>